<evidence type="ECO:0000313" key="1">
    <source>
        <dbReference type="EMBL" id="MQS13950.1"/>
    </source>
</evidence>
<proteinExistence type="predicted"/>
<dbReference type="OrthoDB" id="4247534at2"/>
<comment type="caution">
    <text evidence="1">The sequence shown here is derived from an EMBL/GenBank/DDBJ whole genome shotgun (WGS) entry which is preliminary data.</text>
</comment>
<dbReference type="AlphaFoldDB" id="A0A6N7KR06"/>
<dbReference type="Proteomes" id="UP000450000">
    <property type="component" value="Unassembled WGS sequence"/>
</dbReference>
<name>A0A6N7KR06_9ACTN</name>
<sequence>MSAAGFVQPTDAKRRRTHAELMERIDNNPIRKDLTTGRLVELVEAQDGQALVRPLFEPDARPRQVPADQLTIRISLWR</sequence>
<evidence type="ECO:0000313" key="2">
    <source>
        <dbReference type="Proteomes" id="UP000450000"/>
    </source>
</evidence>
<dbReference type="EMBL" id="WBOF01000001">
    <property type="protein sequence ID" value="MQS13950.1"/>
    <property type="molecule type" value="Genomic_DNA"/>
</dbReference>
<keyword evidence="2" id="KW-1185">Reference proteome</keyword>
<reference evidence="1 2" key="1">
    <citation type="submission" date="2019-09" db="EMBL/GenBank/DDBJ databases">
        <title>Genome Sequences of Streptomyces kaniharaensis ATCC 21070.</title>
        <authorList>
            <person name="Zhu W."/>
            <person name="De Crecy-Lagard V."/>
            <person name="Richards N.G."/>
        </authorList>
    </citation>
    <scope>NUCLEOTIDE SEQUENCE [LARGE SCALE GENOMIC DNA]</scope>
    <source>
        <strain evidence="1 2">SF-557</strain>
    </source>
</reference>
<gene>
    <name evidence="1" type="ORF">F7Q99_17145</name>
</gene>
<accession>A0A6N7KR06</accession>
<dbReference type="RefSeq" id="WP_153462521.1">
    <property type="nucleotide sequence ID" value="NZ_WBOF01000001.1"/>
</dbReference>
<organism evidence="1 2">
    <name type="scientific">Streptomyces kaniharaensis</name>
    <dbReference type="NCBI Taxonomy" id="212423"/>
    <lineage>
        <taxon>Bacteria</taxon>
        <taxon>Bacillati</taxon>
        <taxon>Actinomycetota</taxon>
        <taxon>Actinomycetes</taxon>
        <taxon>Kitasatosporales</taxon>
        <taxon>Streptomycetaceae</taxon>
        <taxon>Streptomyces</taxon>
    </lineage>
</organism>
<protein>
    <submittedName>
        <fullName evidence="1">Uncharacterized protein</fullName>
    </submittedName>
</protein>